<keyword evidence="8" id="KW-1133">Transmembrane helix</keyword>
<dbReference type="NCBIfam" id="TIGR01167">
    <property type="entry name" value="LPXTG_anchor"/>
    <property type="match status" value="1"/>
</dbReference>
<name>A0A7X1C937_9LIST</name>
<reference evidence="11 12" key="1">
    <citation type="submission" date="2020-03" db="EMBL/GenBank/DDBJ databases">
        <title>Soil Listeria distribution.</title>
        <authorList>
            <person name="Liao J."/>
            <person name="Wiedmann M."/>
        </authorList>
    </citation>
    <scope>NUCLEOTIDE SEQUENCE [LARGE SCALE GENOMIC DNA]</scope>
    <source>
        <strain evidence="11 12">FSL L7-1554</strain>
    </source>
</reference>
<accession>A0A7X1C937</accession>
<evidence type="ECO:0000256" key="8">
    <source>
        <dbReference type="SAM" id="Phobius"/>
    </source>
</evidence>
<feature type="domain" description="Gram-positive cocci surface proteins LPxTG" evidence="10">
    <location>
        <begin position="521"/>
        <end position="556"/>
    </location>
</feature>
<proteinExistence type="predicted"/>
<evidence type="ECO:0000259" key="10">
    <source>
        <dbReference type="PROSITE" id="PS50847"/>
    </source>
</evidence>
<feature type="compositionally biased region" description="Low complexity" evidence="7">
    <location>
        <begin position="472"/>
        <end position="485"/>
    </location>
</feature>
<keyword evidence="2" id="KW-0134">Cell wall</keyword>
<feature type="transmembrane region" description="Helical" evidence="8">
    <location>
        <begin position="528"/>
        <end position="548"/>
    </location>
</feature>
<keyword evidence="3" id="KW-0964">Secreted</keyword>
<dbReference type="RefSeq" id="WP_185380999.1">
    <property type="nucleotide sequence ID" value="NZ_JAASTW010000008.1"/>
</dbReference>
<evidence type="ECO:0000256" key="1">
    <source>
        <dbReference type="ARBA" id="ARBA00004168"/>
    </source>
</evidence>
<dbReference type="Proteomes" id="UP000561617">
    <property type="component" value="Unassembled WGS sequence"/>
</dbReference>
<dbReference type="InterPro" id="IPR009459">
    <property type="entry name" value="MucBP_dom"/>
</dbReference>
<dbReference type="Pfam" id="PF00746">
    <property type="entry name" value="Gram_pos_anchor"/>
    <property type="match status" value="1"/>
</dbReference>
<dbReference type="InterPro" id="IPR019931">
    <property type="entry name" value="LPXTG_anchor"/>
</dbReference>
<keyword evidence="4 9" id="KW-0732">Signal</keyword>
<feature type="compositionally biased region" description="Polar residues" evidence="7">
    <location>
        <begin position="457"/>
        <end position="471"/>
    </location>
</feature>
<dbReference type="PROSITE" id="PS50847">
    <property type="entry name" value="GRAM_POS_ANCHORING"/>
    <property type="match status" value="1"/>
</dbReference>
<dbReference type="EMBL" id="JAASTW010000008">
    <property type="protein sequence ID" value="MBC1488896.1"/>
    <property type="molecule type" value="Genomic_DNA"/>
</dbReference>
<keyword evidence="8" id="KW-0472">Membrane</keyword>
<evidence type="ECO:0000313" key="11">
    <source>
        <dbReference type="EMBL" id="MBC1488896.1"/>
    </source>
</evidence>
<dbReference type="AlphaFoldDB" id="A0A7X1C937"/>
<organism evidence="11 12">
    <name type="scientific">Listeria immobilis</name>
    <dbReference type="NCBI Taxonomy" id="2713502"/>
    <lineage>
        <taxon>Bacteria</taxon>
        <taxon>Bacillati</taxon>
        <taxon>Bacillota</taxon>
        <taxon>Bacilli</taxon>
        <taxon>Bacillales</taxon>
        <taxon>Listeriaceae</taxon>
        <taxon>Listeria</taxon>
    </lineage>
</organism>
<keyword evidence="6" id="KW-0572">Peptidoglycan-anchor</keyword>
<evidence type="ECO:0000256" key="6">
    <source>
        <dbReference type="ARBA" id="ARBA00023088"/>
    </source>
</evidence>
<evidence type="ECO:0000256" key="4">
    <source>
        <dbReference type="ARBA" id="ARBA00022729"/>
    </source>
</evidence>
<evidence type="ECO:0000313" key="12">
    <source>
        <dbReference type="Proteomes" id="UP000561617"/>
    </source>
</evidence>
<keyword evidence="5" id="KW-0677">Repeat</keyword>
<sequence length="556" mass="59970">MKKSYIGVMLLSTALVVQSPFQAFATTTAATEQAKTGTTAPITLMDGKTLAATSDLELTIGKPMTGNIHFQDTEMNGNEWGSYIKSVDVTLTNMDGVDYNLEYGPQNEDGNYQYINVVLSGTPTKAGSGSINITLMDGVGNVGTYNYTANTQSTTTVEYVDENGTKLADDTVQAGDLNTSYTTSAKTIDGYTLDETKLPSNQNGQFGETNQTVTYTYTKNESEVNKGTVGISFYAEDGERQELVTSLDLSYAYPDGVPSNTVTFNDLANVATYNKLVNDGSVLQPDISWNDLLKNTIDYVQGNIDRAQFETNVGVTVDQFDLDYIANNFAGYEFDEVVYQENLAKMVIFEQNGGNVNLQIPFKKIETAQVAADVTVKYVDADGNELATSETLTGNVDDSYTSEAKTIEGWTLAETPANATGTFSDQAQTVTYVYTENTDNDNTSGDDSDTHSDDNSGIPSDDSTQGNDNTGSNDIINSNDTTDNSTDMKGDSSKLQTRETTTVNSQGKTATKTAKTAKESLPKTGDNAFQNSLLVGLGALLLSGLFAFMRRTRKAK</sequence>
<feature type="compositionally biased region" description="Low complexity" evidence="7">
    <location>
        <begin position="436"/>
        <end position="445"/>
    </location>
</feature>
<gene>
    <name evidence="11" type="ORF">HCJ38_07695</name>
</gene>
<comment type="subcellular location">
    <subcellularLocation>
        <location evidence="1">Secreted</location>
        <location evidence="1">Cell wall</location>
        <topology evidence="1">Peptidoglycan-anchor</topology>
    </subcellularLocation>
</comment>
<comment type="caution">
    <text evidence="11">The sequence shown here is derived from an EMBL/GenBank/DDBJ whole genome shotgun (WGS) entry which is preliminary data.</text>
</comment>
<feature type="compositionally biased region" description="Polar residues" evidence="7">
    <location>
        <begin position="493"/>
        <end position="507"/>
    </location>
</feature>
<dbReference type="Gene3D" id="3.10.20.320">
    <property type="entry name" value="Putative peptidoglycan bound protein (lpxtg motif)"/>
    <property type="match status" value="2"/>
</dbReference>
<evidence type="ECO:0000256" key="5">
    <source>
        <dbReference type="ARBA" id="ARBA00022737"/>
    </source>
</evidence>
<dbReference type="Pfam" id="PF06458">
    <property type="entry name" value="MucBP"/>
    <property type="match status" value="2"/>
</dbReference>
<feature type="chain" id="PRO_5031179091" evidence="9">
    <location>
        <begin position="26"/>
        <end position="556"/>
    </location>
</feature>
<protein>
    <submittedName>
        <fullName evidence="11">MucBP domain-containing protein</fullName>
    </submittedName>
</protein>
<keyword evidence="8" id="KW-0812">Transmembrane</keyword>
<feature type="region of interest" description="Disordered" evidence="7">
    <location>
        <begin position="436"/>
        <end position="526"/>
    </location>
</feature>
<evidence type="ECO:0000256" key="2">
    <source>
        <dbReference type="ARBA" id="ARBA00022512"/>
    </source>
</evidence>
<feature type="signal peptide" evidence="9">
    <location>
        <begin position="1"/>
        <end position="25"/>
    </location>
</feature>
<evidence type="ECO:0000256" key="3">
    <source>
        <dbReference type="ARBA" id="ARBA00022525"/>
    </source>
</evidence>
<evidence type="ECO:0000256" key="7">
    <source>
        <dbReference type="SAM" id="MobiDB-lite"/>
    </source>
</evidence>
<evidence type="ECO:0000256" key="9">
    <source>
        <dbReference type="SAM" id="SignalP"/>
    </source>
</evidence>